<dbReference type="InterPro" id="IPR001466">
    <property type="entry name" value="Beta-lactam-related"/>
</dbReference>
<organism evidence="2 3">
    <name type="scientific">Kribbella italica</name>
    <dbReference type="NCBI Taxonomy" id="1540520"/>
    <lineage>
        <taxon>Bacteria</taxon>
        <taxon>Bacillati</taxon>
        <taxon>Actinomycetota</taxon>
        <taxon>Actinomycetes</taxon>
        <taxon>Propionibacteriales</taxon>
        <taxon>Kribbellaceae</taxon>
        <taxon>Kribbella</taxon>
    </lineage>
</organism>
<dbReference type="PANTHER" id="PTHR46825">
    <property type="entry name" value="D-ALANYL-D-ALANINE-CARBOXYPEPTIDASE/ENDOPEPTIDASE AMPH"/>
    <property type="match status" value="1"/>
</dbReference>
<name>A0A7W9JCY4_9ACTN</name>
<evidence type="ECO:0000313" key="3">
    <source>
        <dbReference type="Proteomes" id="UP000549971"/>
    </source>
</evidence>
<protein>
    <submittedName>
        <fullName evidence="2">CubicO group peptidase (Beta-lactamase class C family)</fullName>
    </submittedName>
</protein>
<dbReference type="Proteomes" id="UP000549971">
    <property type="component" value="Unassembled WGS sequence"/>
</dbReference>
<dbReference type="EMBL" id="JACHMY010000001">
    <property type="protein sequence ID" value="MBB5839871.1"/>
    <property type="molecule type" value="Genomic_DNA"/>
</dbReference>
<dbReference type="Gene3D" id="3.40.710.10">
    <property type="entry name" value="DD-peptidase/beta-lactamase superfamily"/>
    <property type="match status" value="1"/>
</dbReference>
<accession>A0A7W9JCY4</accession>
<dbReference type="RefSeq" id="WP_184801833.1">
    <property type="nucleotide sequence ID" value="NZ_JACHMY010000001.1"/>
</dbReference>
<gene>
    <name evidence="2" type="ORF">HDA39_006605</name>
</gene>
<evidence type="ECO:0000259" key="1">
    <source>
        <dbReference type="Pfam" id="PF00144"/>
    </source>
</evidence>
<dbReference type="Pfam" id="PF00144">
    <property type="entry name" value="Beta-lactamase"/>
    <property type="match status" value="1"/>
</dbReference>
<evidence type="ECO:0000313" key="2">
    <source>
        <dbReference type="EMBL" id="MBB5839871.1"/>
    </source>
</evidence>
<proteinExistence type="predicted"/>
<dbReference type="SUPFAM" id="SSF56601">
    <property type="entry name" value="beta-lactamase/transpeptidase-like"/>
    <property type="match status" value="1"/>
</dbReference>
<feature type="domain" description="Beta-lactamase-related" evidence="1">
    <location>
        <begin position="13"/>
        <end position="310"/>
    </location>
</feature>
<reference evidence="2 3" key="1">
    <citation type="submission" date="2020-08" db="EMBL/GenBank/DDBJ databases">
        <title>Sequencing the genomes of 1000 actinobacteria strains.</title>
        <authorList>
            <person name="Klenk H.-P."/>
        </authorList>
    </citation>
    <scope>NUCLEOTIDE SEQUENCE [LARGE SCALE GENOMIC DNA]</scope>
    <source>
        <strain evidence="2 3">DSM 28967</strain>
    </source>
</reference>
<sequence>MTEVHGDESLAAEVRELVGDRHPVLVAATVTPDGSRLAGLGASLDADMELGSISKGITGLLYADALERGELTPSTTLGELLPLADTPAAGVTLAPITTHRSGLPSLPPAAAPLRRTISLWRTGANPYGESREDLIVQARGVQLKRPTARYSNLGFELLGHAIASAAGTSYADLLHRRVSEPLGLEAFYAPATLDQLQPGALIGTSRSGRTRQPWTGEAFGPAGGIRGSIRDLARLAAALLLDGSAPGVAALDPVADFSGRTRIGAAWITLDHNGWPVTWHNGGTGGFRTWLGLDRTAGTAVALMSATSISVDHHGFNLLAQHTAKAAR</sequence>
<dbReference type="AlphaFoldDB" id="A0A7W9JCY4"/>
<dbReference type="InterPro" id="IPR050491">
    <property type="entry name" value="AmpC-like"/>
</dbReference>
<dbReference type="PANTHER" id="PTHR46825:SF8">
    <property type="entry name" value="BETA-LACTAMASE-RELATED"/>
    <property type="match status" value="1"/>
</dbReference>
<comment type="caution">
    <text evidence="2">The sequence shown here is derived from an EMBL/GenBank/DDBJ whole genome shotgun (WGS) entry which is preliminary data.</text>
</comment>
<keyword evidence="3" id="KW-1185">Reference proteome</keyword>
<dbReference type="InterPro" id="IPR012338">
    <property type="entry name" value="Beta-lactam/transpept-like"/>
</dbReference>